<dbReference type="PROSITE" id="PS51257">
    <property type="entry name" value="PROKAR_LIPOPROTEIN"/>
    <property type="match status" value="1"/>
</dbReference>
<evidence type="ECO:0000259" key="7">
    <source>
        <dbReference type="Pfam" id="PF14322"/>
    </source>
</evidence>
<dbReference type="Proteomes" id="UP001501207">
    <property type="component" value="Unassembled WGS sequence"/>
</dbReference>
<evidence type="ECO:0000256" key="1">
    <source>
        <dbReference type="ARBA" id="ARBA00004442"/>
    </source>
</evidence>
<dbReference type="Pfam" id="PF07980">
    <property type="entry name" value="SusD_RagB"/>
    <property type="match status" value="1"/>
</dbReference>
<comment type="similarity">
    <text evidence="2">Belongs to the SusD family.</text>
</comment>
<protein>
    <submittedName>
        <fullName evidence="8">RagB/SusD family nutrient uptake outer membrane protein</fullName>
    </submittedName>
</protein>
<keyword evidence="9" id="KW-1185">Reference proteome</keyword>
<accession>A0ABP8FMR0</accession>
<organism evidence="8 9">
    <name type="scientific">Compostibacter hankyongensis</name>
    <dbReference type="NCBI Taxonomy" id="1007089"/>
    <lineage>
        <taxon>Bacteria</taxon>
        <taxon>Pseudomonadati</taxon>
        <taxon>Bacteroidota</taxon>
        <taxon>Chitinophagia</taxon>
        <taxon>Chitinophagales</taxon>
        <taxon>Chitinophagaceae</taxon>
        <taxon>Compostibacter</taxon>
    </lineage>
</organism>
<dbReference type="RefSeq" id="WP_344977570.1">
    <property type="nucleotide sequence ID" value="NZ_BAABFN010000002.1"/>
</dbReference>
<evidence type="ECO:0000256" key="4">
    <source>
        <dbReference type="ARBA" id="ARBA00023136"/>
    </source>
</evidence>
<keyword evidence="3" id="KW-0732">Signal</keyword>
<keyword evidence="5" id="KW-0998">Cell outer membrane</keyword>
<comment type="subcellular location">
    <subcellularLocation>
        <location evidence="1">Cell outer membrane</location>
    </subcellularLocation>
</comment>
<dbReference type="InterPro" id="IPR012944">
    <property type="entry name" value="SusD_RagB_dom"/>
</dbReference>
<evidence type="ECO:0000256" key="2">
    <source>
        <dbReference type="ARBA" id="ARBA00006275"/>
    </source>
</evidence>
<proteinExistence type="inferred from homology"/>
<dbReference type="Gene3D" id="1.25.40.390">
    <property type="match status" value="1"/>
</dbReference>
<evidence type="ECO:0000259" key="6">
    <source>
        <dbReference type="Pfam" id="PF07980"/>
    </source>
</evidence>
<evidence type="ECO:0000313" key="8">
    <source>
        <dbReference type="EMBL" id="GAA4307360.1"/>
    </source>
</evidence>
<dbReference type="InterPro" id="IPR011990">
    <property type="entry name" value="TPR-like_helical_dom_sf"/>
</dbReference>
<dbReference type="Pfam" id="PF14322">
    <property type="entry name" value="SusD-like_3"/>
    <property type="match status" value="1"/>
</dbReference>
<evidence type="ECO:0000313" key="9">
    <source>
        <dbReference type="Proteomes" id="UP001501207"/>
    </source>
</evidence>
<name>A0ABP8FMR0_9BACT</name>
<dbReference type="InterPro" id="IPR033985">
    <property type="entry name" value="SusD-like_N"/>
</dbReference>
<feature type="domain" description="SusD-like N-terminal" evidence="7">
    <location>
        <begin position="94"/>
        <end position="215"/>
    </location>
</feature>
<gene>
    <name evidence="8" type="ORF">GCM10023143_13850</name>
</gene>
<dbReference type="EMBL" id="BAABFN010000002">
    <property type="protein sequence ID" value="GAA4307360.1"/>
    <property type="molecule type" value="Genomic_DNA"/>
</dbReference>
<comment type="caution">
    <text evidence="8">The sequence shown here is derived from an EMBL/GenBank/DDBJ whole genome shotgun (WGS) entry which is preliminary data.</text>
</comment>
<reference evidence="9" key="1">
    <citation type="journal article" date="2019" name="Int. J. Syst. Evol. Microbiol.">
        <title>The Global Catalogue of Microorganisms (GCM) 10K type strain sequencing project: providing services to taxonomists for standard genome sequencing and annotation.</title>
        <authorList>
            <consortium name="The Broad Institute Genomics Platform"/>
            <consortium name="The Broad Institute Genome Sequencing Center for Infectious Disease"/>
            <person name="Wu L."/>
            <person name="Ma J."/>
        </authorList>
    </citation>
    <scope>NUCLEOTIDE SEQUENCE [LARGE SCALE GENOMIC DNA]</scope>
    <source>
        <strain evidence="9">JCM 17664</strain>
    </source>
</reference>
<feature type="domain" description="RagB/SusD" evidence="6">
    <location>
        <begin position="271"/>
        <end position="567"/>
    </location>
</feature>
<keyword evidence="4" id="KW-0472">Membrane</keyword>
<evidence type="ECO:0000256" key="3">
    <source>
        <dbReference type="ARBA" id="ARBA00022729"/>
    </source>
</evidence>
<evidence type="ECO:0000256" key="5">
    <source>
        <dbReference type="ARBA" id="ARBA00023237"/>
    </source>
</evidence>
<dbReference type="CDD" id="cd08977">
    <property type="entry name" value="SusD"/>
    <property type="match status" value="1"/>
</dbReference>
<dbReference type="SUPFAM" id="SSF48452">
    <property type="entry name" value="TPR-like"/>
    <property type="match status" value="1"/>
</dbReference>
<sequence>MKTSKYIVIALLTGILTVGQSCSLKEELKDVPTPASIKTEQDLTAVEEGIYARLNNRNGFKFLGMLILFLNADDIYSTSGSEFGPYADRSYTGNNTAEFFNMMYYVISDANSLIALLDRSGLDPTVKSRGYGEAYFLRAFAYYYLVRLFGGVPLRTGATSISSDFYLPRSSADSVYRQIFTDFKNASALLPPAAGIPGGELGRASKGAAQALLAEACLTYGDHLSLQGKDGTAYFQNAALYADSVLNSGQYHLLPDFADVFDVKQEAAAYKEVIFGVRFQTDPTQSGQPAAGSEFALRCNAPNQWNTSGNNPNGQGDGSFRAMPWFADYYRTGDYGDTDIVTGEATFDYRNQVSLSMGGYKNGQFCVTYPNIPAPDESTIALALCGKYVDPNGKDGRNNGNDFYIIRLSEVYLIKAEAENELHGPTQEALDAFNAVRARIRKADGTSRALPADITLDEGLTKEQFRMKIFDERGIELFGEGQRWFDLVRMRSPVSATQTMYEYQFLHVLPAYTTELPKYKAATHSWSTHFAVFKPALNVSVPKFLLFPIPTNELQKNPDFGEQNPGW</sequence>